<evidence type="ECO:0000313" key="2">
    <source>
        <dbReference type="EMBL" id="KAK6773717.1"/>
    </source>
</evidence>
<accession>A0AAN8SVX5</accession>
<keyword evidence="3" id="KW-1185">Reference proteome</keyword>
<name>A0AAN8SVX5_SOLBU</name>
<gene>
    <name evidence="2" type="ORF">RDI58_028955</name>
</gene>
<protein>
    <submittedName>
        <fullName evidence="2">Uncharacterized protein</fullName>
    </submittedName>
</protein>
<organism evidence="2 3">
    <name type="scientific">Solanum bulbocastanum</name>
    <name type="common">Wild potato</name>
    <dbReference type="NCBI Taxonomy" id="147425"/>
    <lineage>
        <taxon>Eukaryota</taxon>
        <taxon>Viridiplantae</taxon>
        <taxon>Streptophyta</taxon>
        <taxon>Embryophyta</taxon>
        <taxon>Tracheophyta</taxon>
        <taxon>Spermatophyta</taxon>
        <taxon>Magnoliopsida</taxon>
        <taxon>eudicotyledons</taxon>
        <taxon>Gunneridae</taxon>
        <taxon>Pentapetalae</taxon>
        <taxon>asterids</taxon>
        <taxon>lamiids</taxon>
        <taxon>Solanales</taxon>
        <taxon>Solanaceae</taxon>
        <taxon>Solanoideae</taxon>
        <taxon>Solaneae</taxon>
        <taxon>Solanum</taxon>
    </lineage>
</organism>
<dbReference type="Proteomes" id="UP001371456">
    <property type="component" value="Unassembled WGS sequence"/>
</dbReference>
<comment type="caution">
    <text evidence="2">The sequence shown here is derived from an EMBL/GenBank/DDBJ whole genome shotgun (WGS) entry which is preliminary data.</text>
</comment>
<feature type="region of interest" description="Disordered" evidence="1">
    <location>
        <begin position="1"/>
        <end position="66"/>
    </location>
</feature>
<dbReference type="AlphaFoldDB" id="A0AAN8SVX5"/>
<reference evidence="2 3" key="1">
    <citation type="submission" date="2024-02" db="EMBL/GenBank/DDBJ databases">
        <title>de novo genome assembly of Solanum bulbocastanum strain 11H21.</title>
        <authorList>
            <person name="Hosaka A.J."/>
        </authorList>
    </citation>
    <scope>NUCLEOTIDE SEQUENCE [LARGE SCALE GENOMIC DNA]</scope>
    <source>
        <tissue evidence="2">Young leaves</tissue>
    </source>
</reference>
<sequence length="83" mass="10327">MMIENVDHERDHKQKQAREREKENQQKEKEHEQDTKRSEKNKEKEKFNDKETPLEDIMDSKKVEKKRVPHMWKMEKVESYQNS</sequence>
<proteinExistence type="predicted"/>
<evidence type="ECO:0000313" key="3">
    <source>
        <dbReference type="Proteomes" id="UP001371456"/>
    </source>
</evidence>
<feature type="compositionally biased region" description="Basic and acidic residues" evidence="1">
    <location>
        <begin position="1"/>
        <end position="62"/>
    </location>
</feature>
<evidence type="ECO:0000256" key="1">
    <source>
        <dbReference type="SAM" id="MobiDB-lite"/>
    </source>
</evidence>
<dbReference type="EMBL" id="JBANQN010000012">
    <property type="protein sequence ID" value="KAK6773717.1"/>
    <property type="molecule type" value="Genomic_DNA"/>
</dbReference>